<name>A0A6P1TQ60_9FIRM</name>
<dbReference type="Proteomes" id="UP000464314">
    <property type="component" value="Chromosome"/>
</dbReference>
<dbReference type="InterPro" id="IPR000182">
    <property type="entry name" value="GNAT_dom"/>
</dbReference>
<keyword evidence="2" id="KW-0012">Acyltransferase</keyword>
<accession>A0A6P1TQ60</accession>
<dbReference type="PANTHER" id="PTHR43420:SF47">
    <property type="entry name" value="N-ACETYLTRANSFERASE DOMAIN-CONTAINING PROTEIN"/>
    <property type="match status" value="1"/>
</dbReference>
<dbReference type="GO" id="GO:0016747">
    <property type="term" value="F:acyltransferase activity, transferring groups other than amino-acyl groups"/>
    <property type="evidence" value="ECO:0007669"/>
    <property type="project" value="InterPro"/>
</dbReference>
<dbReference type="RefSeq" id="WP_161840212.1">
    <property type="nucleotide sequence ID" value="NZ_CP048000.1"/>
</dbReference>
<gene>
    <name evidence="4" type="ORF">Ana3638_23605</name>
</gene>
<feature type="domain" description="N-acetyltransferase" evidence="3">
    <location>
        <begin position="8"/>
        <end position="177"/>
    </location>
</feature>
<evidence type="ECO:0000256" key="2">
    <source>
        <dbReference type="ARBA" id="ARBA00023315"/>
    </source>
</evidence>
<evidence type="ECO:0000256" key="1">
    <source>
        <dbReference type="ARBA" id="ARBA00022679"/>
    </source>
</evidence>
<dbReference type="Gene3D" id="3.40.630.30">
    <property type="match status" value="1"/>
</dbReference>
<dbReference type="AlphaFoldDB" id="A0A6P1TQ60"/>
<evidence type="ECO:0000313" key="4">
    <source>
        <dbReference type="EMBL" id="QHQ63390.1"/>
    </source>
</evidence>
<sequence length="180" mass="20516">MISQHAPIIFDLGKASDIDELEMLYNDLNDHLARGVNYPGWIKGVYPVRQIAIDGIKQGNLYVAKHNGKIIGSVILSHEPEPAYYKAKWEFETDYSDVFVVHTFAVHPRFLKCGVGKALMNFSTEHSIKSKAKSIRLDVYEGNIPAIKLYEKCGFKYIDTVDLGLGNYGLKWFRLYEKLL</sequence>
<protein>
    <submittedName>
        <fullName evidence="4">GNAT family N-acetyltransferase</fullName>
    </submittedName>
</protein>
<keyword evidence="1 4" id="KW-0808">Transferase</keyword>
<organism evidence="4 5">
    <name type="scientific">Anaerocolumna sedimenticola</name>
    <dbReference type="NCBI Taxonomy" id="2696063"/>
    <lineage>
        <taxon>Bacteria</taxon>
        <taxon>Bacillati</taxon>
        <taxon>Bacillota</taxon>
        <taxon>Clostridia</taxon>
        <taxon>Lachnospirales</taxon>
        <taxon>Lachnospiraceae</taxon>
        <taxon>Anaerocolumna</taxon>
    </lineage>
</organism>
<dbReference type="CDD" id="cd04301">
    <property type="entry name" value="NAT_SF"/>
    <property type="match status" value="1"/>
</dbReference>
<dbReference type="EMBL" id="CP048000">
    <property type="protein sequence ID" value="QHQ63390.1"/>
    <property type="molecule type" value="Genomic_DNA"/>
</dbReference>
<dbReference type="InterPro" id="IPR050680">
    <property type="entry name" value="YpeA/RimI_acetyltransf"/>
</dbReference>
<proteinExistence type="predicted"/>
<reference evidence="4 5" key="1">
    <citation type="submission" date="2020-01" db="EMBL/GenBank/DDBJ databases">
        <title>Genome analysis of Anaerocolumna sp. CBA3638.</title>
        <authorList>
            <person name="Kim J."/>
            <person name="Roh S.W."/>
        </authorList>
    </citation>
    <scope>NUCLEOTIDE SEQUENCE [LARGE SCALE GENOMIC DNA]</scope>
    <source>
        <strain evidence="4 5">CBA3638</strain>
    </source>
</reference>
<keyword evidence="5" id="KW-1185">Reference proteome</keyword>
<dbReference type="PROSITE" id="PS51186">
    <property type="entry name" value="GNAT"/>
    <property type="match status" value="1"/>
</dbReference>
<dbReference type="InterPro" id="IPR016181">
    <property type="entry name" value="Acyl_CoA_acyltransferase"/>
</dbReference>
<dbReference type="Pfam" id="PF00583">
    <property type="entry name" value="Acetyltransf_1"/>
    <property type="match status" value="1"/>
</dbReference>
<evidence type="ECO:0000259" key="3">
    <source>
        <dbReference type="PROSITE" id="PS51186"/>
    </source>
</evidence>
<dbReference type="SUPFAM" id="SSF55729">
    <property type="entry name" value="Acyl-CoA N-acyltransferases (Nat)"/>
    <property type="match status" value="1"/>
</dbReference>
<evidence type="ECO:0000313" key="5">
    <source>
        <dbReference type="Proteomes" id="UP000464314"/>
    </source>
</evidence>
<dbReference type="KEGG" id="anr:Ana3638_23605"/>
<dbReference type="PANTHER" id="PTHR43420">
    <property type="entry name" value="ACETYLTRANSFERASE"/>
    <property type="match status" value="1"/>
</dbReference>